<feature type="domain" description="ABM" evidence="3">
    <location>
        <begin position="249"/>
        <end position="337"/>
    </location>
</feature>
<dbReference type="GO" id="GO:0005829">
    <property type="term" value="C:cytosol"/>
    <property type="evidence" value="ECO:0007669"/>
    <property type="project" value="TreeGrafter"/>
</dbReference>
<feature type="transmembrane region" description="Helical" evidence="2">
    <location>
        <begin position="198"/>
        <end position="218"/>
    </location>
</feature>
<evidence type="ECO:0000313" key="4">
    <source>
        <dbReference type="EMBL" id="RIA83098.1"/>
    </source>
</evidence>
<dbReference type="Gene3D" id="3.30.70.100">
    <property type="match status" value="1"/>
</dbReference>
<dbReference type="PANTHER" id="PTHR33336">
    <property type="entry name" value="QUINOL MONOOXYGENASE YGIN-RELATED"/>
    <property type="match status" value="1"/>
</dbReference>
<dbReference type="SUPFAM" id="SSF55961">
    <property type="entry name" value="Bet v1-like"/>
    <property type="match status" value="1"/>
</dbReference>
<organism evidence="4 5">
    <name type="scientific">Glomus cerebriforme</name>
    <dbReference type="NCBI Taxonomy" id="658196"/>
    <lineage>
        <taxon>Eukaryota</taxon>
        <taxon>Fungi</taxon>
        <taxon>Fungi incertae sedis</taxon>
        <taxon>Mucoromycota</taxon>
        <taxon>Glomeromycotina</taxon>
        <taxon>Glomeromycetes</taxon>
        <taxon>Glomerales</taxon>
        <taxon>Glomeraceae</taxon>
        <taxon>Glomus</taxon>
    </lineage>
</organism>
<feature type="compositionally biased region" description="Basic and acidic residues" evidence="1">
    <location>
        <begin position="166"/>
        <end position="187"/>
    </location>
</feature>
<gene>
    <name evidence="4" type="ORF">C1645_834324</name>
</gene>
<dbReference type="InterPro" id="IPR011008">
    <property type="entry name" value="Dimeric_a/b-barrel"/>
</dbReference>
<proteinExistence type="predicted"/>
<dbReference type="SUPFAM" id="SSF54909">
    <property type="entry name" value="Dimeric alpha+beta barrel"/>
    <property type="match status" value="1"/>
</dbReference>
<dbReference type="Proteomes" id="UP000265703">
    <property type="component" value="Unassembled WGS sequence"/>
</dbReference>
<feature type="transmembrane region" description="Helical" evidence="2">
    <location>
        <begin position="115"/>
        <end position="132"/>
    </location>
</feature>
<evidence type="ECO:0000256" key="1">
    <source>
        <dbReference type="SAM" id="MobiDB-lite"/>
    </source>
</evidence>
<dbReference type="InterPro" id="IPR007138">
    <property type="entry name" value="ABM_dom"/>
</dbReference>
<evidence type="ECO:0000313" key="5">
    <source>
        <dbReference type="Proteomes" id="UP000265703"/>
    </source>
</evidence>
<sequence>MLICRPARETVNFAIETIKTFDESDLRIRDGMILVGFVLLIMGAFTYWGDRKPRREVSRARIYVALYTFCTALFAFIRATIDTNKVLLVGAATHNTFEWGLFGIFSHKEENAKNFFSYSVAWICAVPTFYFNRIVALEWEEMIYNVEHPQTKVSQPIESDPNDPNEEGRSEKDPLLDSSEKNQQDQDLRIDIPNRHKYCILGVCLVLSWITIFGPLIIPECPAQPDAVKPTVPLGPAIPSFPEIPSTAVTGMTIINTTPNNKKALLEELQQVIIPVRKEAGCISYNLFENPLKPGQFAFIETWTSLAALQIHLESPNVKAIFDQPYYNSLVESTQLIGPFQVVEPGFPVSGLLNMVFQFTVNCPIDHVWPKISNFSDSTFVLGVKKTYLEAPDVKVMVLENEHLVKMRLLKMDNDNYQWIQQLVSGLPFKAYTVTVTLTPGKTDLQNTTFSHYSVEFMGPYEMSDSDARRSLWSDFYHNRIPYLKTLFNCDAKK</sequence>
<keyword evidence="2" id="KW-1133">Transmembrane helix</keyword>
<dbReference type="GO" id="GO:0016491">
    <property type="term" value="F:oxidoreductase activity"/>
    <property type="evidence" value="ECO:0007669"/>
    <property type="project" value="TreeGrafter"/>
</dbReference>
<name>A0A397SAT6_9GLOM</name>
<dbReference type="PANTHER" id="PTHR33336:SF3">
    <property type="entry name" value="ABM DOMAIN-CONTAINING PROTEIN"/>
    <property type="match status" value="1"/>
</dbReference>
<keyword evidence="2" id="KW-0812">Transmembrane</keyword>
<evidence type="ECO:0000256" key="2">
    <source>
        <dbReference type="SAM" id="Phobius"/>
    </source>
</evidence>
<feature type="transmembrane region" description="Helical" evidence="2">
    <location>
        <begin position="60"/>
        <end position="81"/>
    </location>
</feature>
<dbReference type="AlphaFoldDB" id="A0A397SAT6"/>
<dbReference type="OrthoDB" id="10349460at2759"/>
<protein>
    <recommendedName>
        <fullName evidence="3">ABM domain-containing protein</fullName>
    </recommendedName>
</protein>
<accession>A0A397SAT6</accession>
<keyword evidence="2" id="KW-0472">Membrane</keyword>
<dbReference type="Pfam" id="PF03992">
    <property type="entry name" value="ABM"/>
    <property type="match status" value="1"/>
</dbReference>
<dbReference type="PROSITE" id="PS51725">
    <property type="entry name" value="ABM"/>
    <property type="match status" value="1"/>
</dbReference>
<feature type="transmembrane region" description="Helical" evidence="2">
    <location>
        <begin position="31"/>
        <end position="48"/>
    </location>
</feature>
<dbReference type="InterPro" id="IPR050744">
    <property type="entry name" value="AI-2_Isomerase_LsrG"/>
</dbReference>
<evidence type="ECO:0000259" key="3">
    <source>
        <dbReference type="PROSITE" id="PS51725"/>
    </source>
</evidence>
<comment type="caution">
    <text evidence="4">The sequence shown here is derived from an EMBL/GenBank/DDBJ whole genome shotgun (WGS) entry which is preliminary data.</text>
</comment>
<dbReference type="EMBL" id="QKYT01000599">
    <property type="protein sequence ID" value="RIA83098.1"/>
    <property type="molecule type" value="Genomic_DNA"/>
</dbReference>
<dbReference type="InterPro" id="IPR023393">
    <property type="entry name" value="START-like_dom_sf"/>
</dbReference>
<keyword evidence="5" id="KW-1185">Reference proteome</keyword>
<dbReference type="Gene3D" id="3.30.530.20">
    <property type="match status" value="1"/>
</dbReference>
<feature type="region of interest" description="Disordered" evidence="1">
    <location>
        <begin position="153"/>
        <end position="187"/>
    </location>
</feature>
<reference evidence="4 5" key="1">
    <citation type="submission" date="2018-06" db="EMBL/GenBank/DDBJ databases">
        <title>Comparative genomics reveals the genomic features of Rhizophagus irregularis, R. cerebriforme, R. diaphanum and Gigaspora rosea, and their symbiotic lifestyle signature.</title>
        <authorList>
            <person name="Morin E."/>
            <person name="San Clemente H."/>
            <person name="Chen E.C.H."/>
            <person name="De La Providencia I."/>
            <person name="Hainaut M."/>
            <person name="Kuo A."/>
            <person name="Kohler A."/>
            <person name="Murat C."/>
            <person name="Tang N."/>
            <person name="Roy S."/>
            <person name="Loubradou J."/>
            <person name="Henrissat B."/>
            <person name="Grigoriev I.V."/>
            <person name="Corradi N."/>
            <person name="Roux C."/>
            <person name="Martin F.M."/>
        </authorList>
    </citation>
    <scope>NUCLEOTIDE SEQUENCE [LARGE SCALE GENOMIC DNA]</scope>
    <source>
        <strain evidence="4 5">DAOM 227022</strain>
    </source>
</reference>